<dbReference type="Pfam" id="PF07963">
    <property type="entry name" value="N_methyl"/>
    <property type="match status" value="1"/>
</dbReference>
<dbReference type="NCBIfam" id="TIGR02532">
    <property type="entry name" value="IV_pilin_GFxxxE"/>
    <property type="match status" value="1"/>
</dbReference>
<gene>
    <name evidence="2" type="ORF">SAMN06296036_107207</name>
</gene>
<reference evidence="3" key="1">
    <citation type="submission" date="2017-04" db="EMBL/GenBank/DDBJ databases">
        <authorList>
            <person name="Varghese N."/>
            <person name="Submissions S."/>
        </authorList>
    </citation>
    <scope>NUCLEOTIDE SEQUENCE [LARGE SCALE GENOMIC DNA]</scope>
    <source>
        <strain evidence="3">RKEM611</strain>
    </source>
</reference>
<evidence type="ECO:0000313" key="2">
    <source>
        <dbReference type="EMBL" id="SMF22549.1"/>
    </source>
</evidence>
<dbReference type="AlphaFoldDB" id="A0A1Y6BVR2"/>
<keyword evidence="1" id="KW-0472">Membrane</keyword>
<feature type="transmembrane region" description="Helical" evidence="1">
    <location>
        <begin position="12"/>
        <end position="34"/>
    </location>
</feature>
<dbReference type="PROSITE" id="PS00409">
    <property type="entry name" value="PROKAR_NTER_METHYL"/>
    <property type="match status" value="1"/>
</dbReference>
<dbReference type="STRING" id="1513793.SAMN06296036_107207"/>
<evidence type="ECO:0000313" key="3">
    <source>
        <dbReference type="Proteomes" id="UP000192907"/>
    </source>
</evidence>
<name>A0A1Y6BVR2_9BACT</name>
<dbReference type="EMBL" id="FWZT01000007">
    <property type="protein sequence ID" value="SMF22549.1"/>
    <property type="molecule type" value="Genomic_DNA"/>
</dbReference>
<dbReference type="RefSeq" id="WP_132318265.1">
    <property type="nucleotide sequence ID" value="NZ_FWZT01000007.1"/>
</dbReference>
<evidence type="ECO:0000256" key="1">
    <source>
        <dbReference type="SAM" id="Phobius"/>
    </source>
</evidence>
<keyword evidence="1" id="KW-1133">Transmembrane helix</keyword>
<sequence length="255" mass="29085">MKKRIGSNSGFSLIEMMISVAILSVIIMGAGKFIPRILSSSSTLEAYSNSRDEILQWMTVVRKNLYTTAFDPESPSDDPKLERWEIQDEFENFTIGTTMNVFDRNDSKQRIFSIGTRCIGAPDTLQTFLPVMNQDYLDQHVVDVPECRNLLSLVDCGVGQRTEAVIDIEGVGRRTFPRTRGQRLSRHAVAGAACLVYDNNTRFHKVYIWAAIISQKNRKHEDKTKRVRWIKRQMLLPPSNTGNVQYLKPDLEPKS</sequence>
<dbReference type="InterPro" id="IPR012902">
    <property type="entry name" value="N_methyl_site"/>
</dbReference>
<keyword evidence="3" id="KW-1185">Reference proteome</keyword>
<protein>
    <submittedName>
        <fullName evidence="2">Prepilin-type N-terminal cleavage/methylation domain-containing protein</fullName>
    </submittedName>
</protein>
<dbReference type="Proteomes" id="UP000192907">
    <property type="component" value="Unassembled WGS sequence"/>
</dbReference>
<accession>A0A1Y6BVR2</accession>
<proteinExistence type="predicted"/>
<keyword evidence="1" id="KW-0812">Transmembrane</keyword>
<organism evidence="2 3">
    <name type="scientific">Pseudobacteriovorax antillogorgiicola</name>
    <dbReference type="NCBI Taxonomy" id="1513793"/>
    <lineage>
        <taxon>Bacteria</taxon>
        <taxon>Pseudomonadati</taxon>
        <taxon>Bdellovibrionota</taxon>
        <taxon>Oligoflexia</taxon>
        <taxon>Oligoflexales</taxon>
        <taxon>Pseudobacteriovoracaceae</taxon>
        <taxon>Pseudobacteriovorax</taxon>
    </lineage>
</organism>